<dbReference type="InterPro" id="IPR036388">
    <property type="entry name" value="WH-like_DNA-bd_sf"/>
</dbReference>
<dbReference type="GO" id="GO:0006355">
    <property type="term" value="P:regulation of DNA-templated transcription"/>
    <property type="evidence" value="ECO:0007669"/>
    <property type="project" value="InterPro"/>
</dbReference>
<dbReference type="EMBL" id="FOWC01000002">
    <property type="protein sequence ID" value="SFO63869.1"/>
    <property type="molecule type" value="Genomic_DNA"/>
</dbReference>
<dbReference type="GO" id="GO:0003677">
    <property type="term" value="F:DNA binding"/>
    <property type="evidence" value="ECO:0007669"/>
    <property type="project" value="InterPro"/>
</dbReference>
<dbReference type="STRING" id="112413.SAMN05421854_102688"/>
<dbReference type="InterPro" id="IPR000792">
    <property type="entry name" value="Tscrpt_reg_LuxR_C"/>
</dbReference>
<dbReference type="AlphaFoldDB" id="A0A1I5ITX6"/>
<dbReference type="Gene3D" id="1.10.10.10">
    <property type="entry name" value="Winged helix-like DNA-binding domain superfamily/Winged helix DNA-binding domain"/>
    <property type="match status" value="1"/>
</dbReference>
<feature type="domain" description="HTH luxR-type" evidence="1">
    <location>
        <begin position="1"/>
        <end position="52"/>
    </location>
</feature>
<protein>
    <submittedName>
        <fullName evidence="2">Regulatory protein, luxR family</fullName>
    </submittedName>
</protein>
<accession>A0A1I5ITX6</accession>
<proteinExistence type="predicted"/>
<organism evidence="2 3">
    <name type="scientific">Amycolatopsis rubida</name>
    <dbReference type="NCBI Taxonomy" id="112413"/>
    <lineage>
        <taxon>Bacteria</taxon>
        <taxon>Bacillati</taxon>
        <taxon>Actinomycetota</taxon>
        <taxon>Actinomycetes</taxon>
        <taxon>Pseudonocardiales</taxon>
        <taxon>Pseudonocardiaceae</taxon>
        <taxon>Amycolatopsis</taxon>
    </lineage>
</organism>
<dbReference type="Pfam" id="PF00196">
    <property type="entry name" value="GerE"/>
    <property type="match status" value="1"/>
</dbReference>
<dbReference type="SMART" id="SM00421">
    <property type="entry name" value="HTH_LUXR"/>
    <property type="match status" value="1"/>
</dbReference>
<sequence>MLRRLAEGLDTAETAEKTTFSERAVKNVIHDLSQRLELRNRTHAVACALRNGAI</sequence>
<gene>
    <name evidence="2" type="ORF">SAMN05421854_102688</name>
</gene>
<evidence type="ECO:0000313" key="2">
    <source>
        <dbReference type="EMBL" id="SFO63869.1"/>
    </source>
</evidence>
<evidence type="ECO:0000259" key="1">
    <source>
        <dbReference type="PROSITE" id="PS50043"/>
    </source>
</evidence>
<dbReference type="PROSITE" id="PS50043">
    <property type="entry name" value="HTH_LUXR_2"/>
    <property type="match status" value="1"/>
</dbReference>
<dbReference type="InterPro" id="IPR016032">
    <property type="entry name" value="Sig_transdc_resp-reg_C-effctor"/>
</dbReference>
<dbReference type="SUPFAM" id="SSF46894">
    <property type="entry name" value="C-terminal effector domain of the bipartite response regulators"/>
    <property type="match status" value="1"/>
</dbReference>
<dbReference type="Proteomes" id="UP000199137">
    <property type="component" value="Unassembled WGS sequence"/>
</dbReference>
<evidence type="ECO:0000313" key="3">
    <source>
        <dbReference type="Proteomes" id="UP000199137"/>
    </source>
</evidence>
<reference evidence="2 3" key="1">
    <citation type="submission" date="2016-10" db="EMBL/GenBank/DDBJ databases">
        <authorList>
            <person name="de Groot N.N."/>
        </authorList>
    </citation>
    <scope>NUCLEOTIDE SEQUENCE [LARGE SCALE GENOMIC DNA]</scope>
    <source>
        <strain evidence="2 3">DSM 44637</strain>
    </source>
</reference>
<name>A0A1I5ITX6_9PSEU</name>